<evidence type="ECO:0000313" key="5">
    <source>
        <dbReference type="EMBL" id="KOO26487.1"/>
    </source>
</evidence>
<dbReference type="EMBL" id="JWZX01002844">
    <property type="protein sequence ID" value="KOO26487.1"/>
    <property type="molecule type" value="Genomic_DNA"/>
</dbReference>
<evidence type="ECO:0000256" key="1">
    <source>
        <dbReference type="ARBA" id="ARBA00022741"/>
    </source>
</evidence>
<dbReference type="InterPro" id="IPR006703">
    <property type="entry name" value="G_AIG1"/>
</dbReference>
<dbReference type="InterPro" id="IPR027417">
    <property type="entry name" value="P-loop_NTPase"/>
</dbReference>
<evidence type="ECO:0000313" key="6">
    <source>
        <dbReference type="Proteomes" id="UP000037460"/>
    </source>
</evidence>
<feature type="transmembrane region" description="Helical" evidence="3">
    <location>
        <begin position="135"/>
        <end position="154"/>
    </location>
</feature>
<protein>
    <submittedName>
        <fullName evidence="5">Aig1 family</fullName>
    </submittedName>
</protein>
<keyword evidence="1" id="KW-0547">Nucleotide-binding</keyword>
<keyword evidence="3" id="KW-1133">Transmembrane helix</keyword>
<dbReference type="OrthoDB" id="8954335at2759"/>
<reference evidence="6" key="1">
    <citation type="journal article" date="2015" name="PLoS Genet.">
        <title>Genome Sequence and Transcriptome Analyses of Chrysochromulina tobin: Metabolic Tools for Enhanced Algal Fitness in the Prominent Order Prymnesiales (Haptophyceae).</title>
        <authorList>
            <person name="Hovde B.T."/>
            <person name="Deodato C.R."/>
            <person name="Hunsperger H.M."/>
            <person name="Ryken S.A."/>
            <person name="Yost W."/>
            <person name="Jha R.K."/>
            <person name="Patterson J."/>
            <person name="Monnat R.J. Jr."/>
            <person name="Barlow S.B."/>
            <person name="Starkenburg S.R."/>
            <person name="Cattolico R.A."/>
        </authorList>
    </citation>
    <scope>NUCLEOTIDE SEQUENCE</scope>
    <source>
        <strain evidence="6">CCMP291</strain>
    </source>
</reference>
<dbReference type="AlphaFoldDB" id="A0A0M0JJK4"/>
<dbReference type="Proteomes" id="UP000037460">
    <property type="component" value="Unassembled WGS sequence"/>
</dbReference>
<evidence type="ECO:0000259" key="4">
    <source>
        <dbReference type="Pfam" id="PF04548"/>
    </source>
</evidence>
<feature type="region of interest" description="Disordered" evidence="2">
    <location>
        <begin position="1"/>
        <end position="23"/>
    </location>
</feature>
<accession>A0A0M0JJK4</accession>
<evidence type="ECO:0000256" key="3">
    <source>
        <dbReference type="SAM" id="Phobius"/>
    </source>
</evidence>
<evidence type="ECO:0000256" key="2">
    <source>
        <dbReference type="SAM" id="MobiDB-lite"/>
    </source>
</evidence>
<comment type="caution">
    <text evidence="5">The sequence shown here is derived from an EMBL/GenBank/DDBJ whole genome shotgun (WGS) entry which is preliminary data.</text>
</comment>
<dbReference type="GO" id="GO:0005525">
    <property type="term" value="F:GTP binding"/>
    <property type="evidence" value="ECO:0007669"/>
    <property type="project" value="InterPro"/>
</dbReference>
<sequence>MSKRRKLGKSAEPAASTVGSASESPIPTICVLGATGVGKGSTLNSCFRTDRFGTSGQLDSDTVRPVSFVLPWRGNGALMRGVDLCGFSDSEGRDTGFIEAMVDYLRTEVESVNCFLLLLNSQEPRIGMHLKDMLLALRSVFGLPFLSHVIIGFTRWDDSAKGAPC</sequence>
<dbReference type="SUPFAM" id="SSF52540">
    <property type="entry name" value="P-loop containing nucleoside triphosphate hydrolases"/>
    <property type="match status" value="1"/>
</dbReference>
<gene>
    <name evidence="5" type="ORF">Ctob_005624</name>
</gene>
<keyword evidence="6" id="KW-1185">Reference proteome</keyword>
<name>A0A0M0JJK4_9EUKA</name>
<dbReference type="Gene3D" id="3.40.50.300">
    <property type="entry name" value="P-loop containing nucleotide triphosphate hydrolases"/>
    <property type="match status" value="1"/>
</dbReference>
<dbReference type="Pfam" id="PF04548">
    <property type="entry name" value="AIG1"/>
    <property type="match status" value="1"/>
</dbReference>
<keyword evidence="3" id="KW-0472">Membrane</keyword>
<feature type="domain" description="AIG1-type G" evidence="4">
    <location>
        <begin position="28"/>
        <end position="161"/>
    </location>
</feature>
<organism evidence="5 6">
    <name type="scientific">Chrysochromulina tobinii</name>
    <dbReference type="NCBI Taxonomy" id="1460289"/>
    <lineage>
        <taxon>Eukaryota</taxon>
        <taxon>Haptista</taxon>
        <taxon>Haptophyta</taxon>
        <taxon>Prymnesiophyceae</taxon>
        <taxon>Prymnesiales</taxon>
        <taxon>Chrysochromulinaceae</taxon>
        <taxon>Chrysochromulina</taxon>
    </lineage>
</organism>
<dbReference type="CDD" id="cd00882">
    <property type="entry name" value="Ras_like_GTPase"/>
    <property type="match status" value="1"/>
</dbReference>
<proteinExistence type="predicted"/>
<keyword evidence="3" id="KW-0812">Transmembrane</keyword>